<proteinExistence type="predicted"/>
<dbReference type="InterPro" id="IPR009071">
    <property type="entry name" value="HMG_box_dom"/>
</dbReference>
<dbReference type="GO" id="GO:0005634">
    <property type="term" value="C:nucleus"/>
    <property type="evidence" value="ECO:0007669"/>
    <property type="project" value="UniProtKB-UniRule"/>
</dbReference>
<dbReference type="AlphaFoldDB" id="A0AAD3CL77"/>
<dbReference type="PROSITE" id="PS50118">
    <property type="entry name" value="HMG_BOX_2"/>
    <property type="match status" value="1"/>
</dbReference>
<reference evidence="4 5" key="1">
    <citation type="journal article" date="2021" name="Sci. Rep.">
        <title>The genome of the diatom Chaetoceros tenuissimus carries an ancient integrated fragment of an extant virus.</title>
        <authorList>
            <person name="Hongo Y."/>
            <person name="Kimura K."/>
            <person name="Takaki Y."/>
            <person name="Yoshida Y."/>
            <person name="Baba S."/>
            <person name="Kobayashi G."/>
            <person name="Nagasaki K."/>
            <person name="Hano T."/>
            <person name="Tomaru Y."/>
        </authorList>
    </citation>
    <scope>NUCLEOTIDE SEQUENCE [LARGE SCALE GENOMIC DNA]</scope>
    <source>
        <strain evidence="4 5">NIES-3715</strain>
    </source>
</reference>
<keyword evidence="1" id="KW-0539">Nucleus</keyword>
<dbReference type="Gene3D" id="1.10.30.10">
    <property type="entry name" value="High mobility group box domain"/>
    <property type="match status" value="1"/>
</dbReference>
<evidence type="ECO:0000256" key="2">
    <source>
        <dbReference type="SAM" id="MobiDB-lite"/>
    </source>
</evidence>
<feature type="DNA-binding region" description="HMG box" evidence="1">
    <location>
        <begin position="360"/>
        <end position="426"/>
    </location>
</feature>
<dbReference type="InterPro" id="IPR036910">
    <property type="entry name" value="HMG_box_dom_sf"/>
</dbReference>
<comment type="caution">
    <text evidence="4">The sequence shown here is derived from an EMBL/GenBank/DDBJ whole genome shotgun (WGS) entry which is preliminary data.</text>
</comment>
<sequence>MMPSITEIGMLSSSKEIAPQEDEKKENWKMGINWTKEEEEEFEPLPINTYSFPYQGTNQDPPLSQSNANIACANQATKTEPVDRPRSANSAAYPSSPVGSAETQGYYYNHPFECESVQEEDMVNSHSGYGKNFDQSSDHQNFGWNNISNHWYGHNRTWQPYPYYGYVDAQRISGDESQSLQYSFPQEPHYFQPVPPMYQNFSVQRDRSDYFRTQVTDSPINMKQEGFQQVSAASILLDQNNANDSKIIPYATSSEDKENSSFENIGVSNNGTKKRKLEEDDTKPRNALSAYNFFFMEEKESIVALLNEENDIHVKQTDTTDKNRSSIISEMNVEEINAHVEKLLKAADEDKLQQLKESIEEKTANFLKIHYENHREKRSHKKRHGLISFLDLAKVIGIRWRNLSQDAKKRYFELAREDRLRFSKMG</sequence>
<name>A0AAD3CL77_9STRA</name>
<protein>
    <recommendedName>
        <fullName evidence="3">HMG box domain-containing protein</fullName>
    </recommendedName>
</protein>
<dbReference type="GO" id="GO:0003677">
    <property type="term" value="F:DNA binding"/>
    <property type="evidence" value="ECO:0007669"/>
    <property type="project" value="UniProtKB-UniRule"/>
</dbReference>
<feature type="compositionally biased region" description="Polar residues" evidence="2">
    <location>
        <begin position="261"/>
        <end position="271"/>
    </location>
</feature>
<evidence type="ECO:0000313" key="4">
    <source>
        <dbReference type="EMBL" id="GFH48097.1"/>
    </source>
</evidence>
<dbReference type="EMBL" id="BLLK01000027">
    <property type="protein sequence ID" value="GFH48097.1"/>
    <property type="molecule type" value="Genomic_DNA"/>
</dbReference>
<dbReference type="Pfam" id="PF09011">
    <property type="entry name" value="HMG_box_2"/>
    <property type="match status" value="1"/>
</dbReference>
<dbReference type="SUPFAM" id="SSF47095">
    <property type="entry name" value="HMG-box"/>
    <property type="match status" value="1"/>
</dbReference>
<keyword evidence="5" id="KW-1185">Reference proteome</keyword>
<feature type="region of interest" description="Disordered" evidence="2">
    <location>
        <begin position="1"/>
        <end position="26"/>
    </location>
</feature>
<accession>A0AAD3CL77</accession>
<dbReference type="CDD" id="cd00084">
    <property type="entry name" value="HMG-box_SF"/>
    <property type="match status" value="1"/>
</dbReference>
<feature type="compositionally biased region" description="Polar residues" evidence="2">
    <location>
        <begin position="87"/>
        <end position="99"/>
    </location>
</feature>
<evidence type="ECO:0000259" key="3">
    <source>
        <dbReference type="PROSITE" id="PS50118"/>
    </source>
</evidence>
<feature type="region of interest" description="Disordered" evidence="2">
    <location>
        <begin position="76"/>
        <end position="99"/>
    </location>
</feature>
<gene>
    <name evidence="4" type="ORF">CTEN210_04573</name>
</gene>
<feature type="region of interest" description="Disordered" evidence="2">
    <location>
        <begin position="253"/>
        <end position="282"/>
    </location>
</feature>
<evidence type="ECO:0000256" key="1">
    <source>
        <dbReference type="PROSITE-ProRule" id="PRU00267"/>
    </source>
</evidence>
<organism evidence="4 5">
    <name type="scientific">Chaetoceros tenuissimus</name>
    <dbReference type="NCBI Taxonomy" id="426638"/>
    <lineage>
        <taxon>Eukaryota</taxon>
        <taxon>Sar</taxon>
        <taxon>Stramenopiles</taxon>
        <taxon>Ochrophyta</taxon>
        <taxon>Bacillariophyta</taxon>
        <taxon>Coscinodiscophyceae</taxon>
        <taxon>Chaetocerotophycidae</taxon>
        <taxon>Chaetocerotales</taxon>
        <taxon>Chaetocerotaceae</taxon>
        <taxon>Chaetoceros</taxon>
    </lineage>
</organism>
<keyword evidence="1" id="KW-0238">DNA-binding</keyword>
<dbReference type="Proteomes" id="UP001054902">
    <property type="component" value="Unassembled WGS sequence"/>
</dbReference>
<evidence type="ECO:0000313" key="5">
    <source>
        <dbReference type="Proteomes" id="UP001054902"/>
    </source>
</evidence>
<feature type="domain" description="HMG box" evidence="3">
    <location>
        <begin position="360"/>
        <end position="426"/>
    </location>
</feature>